<keyword evidence="3" id="KW-1185">Reference proteome</keyword>
<sequence>MTHFAIICPSAIGHLNPMCALGRELQRRNHQVTLFSIPDIRSKVINSGLNFETIGETEFPLGSLEQNYKQLGEMSGLLAFKFTISWIEKETVMLLRELPQALKSAGVEALLVDQITTAGSTVADCLNLPFVTICNALLVNREPGVPPFSTGWSYSPALPARLRNQVGNFFINRLTQPIRELINRQRILWKLAPYSSMKDFYSPLAQICQLPPEFDFPRKELPQWFHYVGPLKDPSGLEPVSFSSIPFPFEKLTGQRLIYASLGTLQNRKWEIFQIIAEACLGNGAQIVISLGNPNIQDFALDLPGSPLVVPYAPHQQLIEKAALVITHAGMNTTLAALSSGVPLVAVPITNEQPGIASRIARTGAGEVVPLVRLNVPRLRDVIRLVLAGDSYKQNALRLQDTIRLAGGVTRAADIIEQAVSTGQPVKAGVR</sequence>
<keyword evidence="2" id="KW-0328">Glycosyltransferase</keyword>
<dbReference type="SUPFAM" id="SSF53756">
    <property type="entry name" value="UDP-Glycosyltransferase/glycogen phosphorylase"/>
    <property type="match status" value="1"/>
</dbReference>
<evidence type="ECO:0000313" key="2">
    <source>
        <dbReference type="EMBL" id="NQE38209.1"/>
    </source>
</evidence>
<dbReference type="EMBL" id="SRRZ01000190">
    <property type="protein sequence ID" value="NQE38209.1"/>
    <property type="molecule type" value="Genomic_DNA"/>
</dbReference>
<dbReference type="InterPro" id="IPR050426">
    <property type="entry name" value="Glycosyltransferase_28"/>
</dbReference>
<protein>
    <submittedName>
        <fullName evidence="2">Zeaxanthin glucosyltransferase</fullName>
        <ecNumber evidence="2">2.4.1.276</ecNumber>
    </submittedName>
</protein>
<dbReference type="GO" id="GO:0016757">
    <property type="term" value="F:glycosyltransferase activity"/>
    <property type="evidence" value="ECO:0007669"/>
    <property type="project" value="UniProtKB-KW"/>
</dbReference>
<dbReference type="RefSeq" id="WP_172192792.1">
    <property type="nucleotide sequence ID" value="NZ_CAWPPK010000102.1"/>
</dbReference>
<gene>
    <name evidence="2" type="primary">crtX</name>
    <name evidence="2" type="ORF">E5S67_05994</name>
</gene>
<dbReference type="CDD" id="cd03784">
    <property type="entry name" value="GT1_Gtf-like"/>
    <property type="match status" value="1"/>
</dbReference>
<accession>A0ABX2D6D3</accession>
<dbReference type="Pfam" id="PF00201">
    <property type="entry name" value="UDPGT"/>
    <property type="match status" value="1"/>
</dbReference>
<organism evidence="2 3">
    <name type="scientific">Microcoleus asticus IPMA8</name>
    <dbReference type="NCBI Taxonomy" id="2563858"/>
    <lineage>
        <taxon>Bacteria</taxon>
        <taxon>Bacillati</taxon>
        <taxon>Cyanobacteriota</taxon>
        <taxon>Cyanophyceae</taxon>
        <taxon>Oscillatoriophycideae</taxon>
        <taxon>Oscillatoriales</taxon>
        <taxon>Microcoleaceae</taxon>
        <taxon>Microcoleus</taxon>
        <taxon>Microcoleus asticus</taxon>
    </lineage>
</organism>
<dbReference type="Gene3D" id="3.40.50.2000">
    <property type="entry name" value="Glycogen Phosphorylase B"/>
    <property type="match status" value="2"/>
</dbReference>
<dbReference type="PANTHER" id="PTHR48050">
    <property type="entry name" value="STEROL 3-BETA-GLUCOSYLTRANSFERASE"/>
    <property type="match status" value="1"/>
</dbReference>
<dbReference type="EC" id="2.4.1.276" evidence="2"/>
<reference evidence="2 3" key="1">
    <citation type="journal article" date="2020" name="Sci. Rep.">
        <title>A novel cyanobacterial geosmin producer, revising GeoA distribution and dispersion patterns in Bacteria.</title>
        <authorList>
            <person name="Churro C."/>
            <person name="Semedo-Aguiar A.P."/>
            <person name="Silva A.D."/>
            <person name="Pereira-Leal J.B."/>
            <person name="Leite R.B."/>
        </authorList>
    </citation>
    <scope>NUCLEOTIDE SEQUENCE [LARGE SCALE GENOMIC DNA]</scope>
    <source>
        <strain evidence="2 3">IPMA8</strain>
    </source>
</reference>
<evidence type="ECO:0000313" key="3">
    <source>
        <dbReference type="Proteomes" id="UP000702425"/>
    </source>
</evidence>
<name>A0ABX2D6D3_9CYAN</name>
<keyword evidence="2" id="KW-0808">Transferase</keyword>
<dbReference type="InterPro" id="IPR002213">
    <property type="entry name" value="UDP_glucos_trans"/>
</dbReference>
<dbReference type="Proteomes" id="UP000702425">
    <property type="component" value="Unassembled WGS sequence"/>
</dbReference>
<dbReference type="InterPro" id="IPR004276">
    <property type="entry name" value="GlycoTrans_28_N"/>
</dbReference>
<dbReference type="Pfam" id="PF03033">
    <property type="entry name" value="Glyco_transf_28"/>
    <property type="match status" value="1"/>
</dbReference>
<comment type="caution">
    <text evidence="2">The sequence shown here is derived from an EMBL/GenBank/DDBJ whole genome shotgun (WGS) entry which is preliminary data.</text>
</comment>
<dbReference type="PANTHER" id="PTHR48050:SF13">
    <property type="entry name" value="STEROL 3-BETA-GLUCOSYLTRANSFERASE UGT80A2"/>
    <property type="match status" value="1"/>
</dbReference>
<proteinExistence type="predicted"/>
<evidence type="ECO:0000259" key="1">
    <source>
        <dbReference type="Pfam" id="PF03033"/>
    </source>
</evidence>
<feature type="domain" description="Glycosyltransferase family 28 N-terminal" evidence="1">
    <location>
        <begin position="13"/>
        <end position="75"/>
    </location>
</feature>